<dbReference type="PANTHER" id="PTHR21403:SF10">
    <property type="entry name" value="ATP PHOSPHORIBOSYLTRANSFERASE"/>
    <property type="match status" value="1"/>
</dbReference>
<feature type="domain" description="ATP phosphoribosyltransferase catalytic" evidence="12">
    <location>
        <begin position="3"/>
        <end position="122"/>
    </location>
</feature>
<reference evidence="13" key="1">
    <citation type="journal article" date="2014" name="Front. Microbiol.">
        <title>High frequency of phylogenetically diverse reductive dehalogenase-homologous genes in deep subseafloor sedimentary metagenomes.</title>
        <authorList>
            <person name="Kawai M."/>
            <person name="Futagami T."/>
            <person name="Toyoda A."/>
            <person name="Takaki Y."/>
            <person name="Nishi S."/>
            <person name="Hori S."/>
            <person name="Arai W."/>
            <person name="Tsubouchi T."/>
            <person name="Morono Y."/>
            <person name="Uchiyama I."/>
            <person name="Ito T."/>
            <person name="Fujiyama A."/>
            <person name="Inagaki F."/>
            <person name="Takami H."/>
        </authorList>
    </citation>
    <scope>NUCLEOTIDE SEQUENCE</scope>
    <source>
        <strain evidence="13">Expedition CK06-06</strain>
    </source>
</reference>
<evidence type="ECO:0000256" key="1">
    <source>
        <dbReference type="ARBA" id="ARBA00000915"/>
    </source>
</evidence>
<evidence type="ECO:0000256" key="6">
    <source>
        <dbReference type="ARBA" id="ARBA00022605"/>
    </source>
</evidence>
<dbReference type="GO" id="GO:0003879">
    <property type="term" value="F:ATP phosphoribosyltransferase activity"/>
    <property type="evidence" value="ECO:0007669"/>
    <property type="project" value="UniProtKB-EC"/>
</dbReference>
<keyword evidence="9" id="KW-0547">Nucleotide-binding</keyword>
<dbReference type="InterPro" id="IPR001348">
    <property type="entry name" value="ATP_PRibTrfase_HisG"/>
</dbReference>
<comment type="catalytic activity">
    <reaction evidence="1">
        <text>1-(5-phospho-beta-D-ribosyl)-ATP + diphosphate = 5-phospho-alpha-D-ribose 1-diphosphate + ATP</text>
        <dbReference type="Rhea" id="RHEA:18473"/>
        <dbReference type="ChEBI" id="CHEBI:30616"/>
        <dbReference type="ChEBI" id="CHEBI:33019"/>
        <dbReference type="ChEBI" id="CHEBI:58017"/>
        <dbReference type="ChEBI" id="CHEBI:73183"/>
        <dbReference type="EC" id="2.4.2.17"/>
    </reaction>
</comment>
<evidence type="ECO:0000259" key="12">
    <source>
        <dbReference type="Pfam" id="PF01634"/>
    </source>
</evidence>
<keyword evidence="7" id="KW-0328">Glycosyltransferase</keyword>
<keyword evidence="6" id="KW-0028">Amino-acid biosynthesis</keyword>
<evidence type="ECO:0000256" key="5">
    <source>
        <dbReference type="ARBA" id="ARBA00022490"/>
    </source>
</evidence>
<evidence type="ECO:0000256" key="2">
    <source>
        <dbReference type="ARBA" id="ARBA00004496"/>
    </source>
</evidence>
<evidence type="ECO:0000256" key="7">
    <source>
        <dbReference type="ARBA" id="ARBA00022676"/>
    </source>
</evidence>
<accession>X1U3V8</accession>
<evidence type="ECO:0000313" key="13">
    <source>
        <dbReference type="EMBL" id="GAI98321.1"/>
    </source>
</evidence>
<dbReference type="GO" id="GO:0005524">
    <property type="term" value="F:ATP binding"/>
    <property type="evidence" value="ECO:0007669"/>
    <property type="project" value="UniProtKB-KW"/>
</dbReference>
<dbReference type="SUPFAM" id="SSF53850">
    <property type="entry name" value="Periplasmic binding protein-like II"/>
    <property type="match status" value="2"/>
</dbReference>
<proteinExistence type="predicted"/>
<feature type="non-terminal residue" evidence="13">
    <location>
        <position position="259"/>
    </location>
</feature>
<dbReference type="Gene3D" id="3.40.190.10">
    <property type="entry name" value="Periplasmic binding protein-like II"/>
    <property type="match status" value="2"/>
</dbReference>
<dbReference type="EC" id="2.4.2.17" evidence="4"/>
<sequence>MKISSLGYGKGGVYVTASRDSQISCLDELLARQNGWRMVSEYPNLAQAFALNLRMKIFKIFPVWGASEVYPPESADLAILWTNNKNKIGAQGLVPLLKLLPATAFLVANRDSLENKDMSQLLDCFSSKFVSCVSRDTEWYRGSFIYTKPRSMAYNEPTTQERIVASQPESRAKRINLALPDGHQQTATMQFLERVGLSFGGYTEKALNRRPSTSLEWLSIKVIRPQDMPLQVANGNFDLAITGKDWLLEHLSRFPSSPV</sequence>
<keyword evidence="10" id="KW-0067">ATP-binding</keyword>
<name>X1U3V8_9ZZZZ</name>
<comment type="caution">
    <text evidence="13">The sequence shown here is derived from an EMBL/GenBank/DDBJ whole genome shotgun (WGS) entry which is preliminary data.</text>
</comment>
<evidence type="ECO:0000256" key="11">
    <source>
        <dbReference type="ARBA" id="ARBA00023102"/>
    </source>
</evidence>
<evidence type="ECO:0000256" key="10">
    <source>
        <dbReference type="ARBA" id="ARBA00022840"/>
    </source>
</evidence>
<keyword evidence="11" id="KW-0368">Histidine biosynthesis</keyword>
<comment type="pathway">
    <text evidence="3">Amino-acid biosynthesis; L-histidine biosynthesis; L-histidine from 5-phospho-alpha-D-ribose 1-diphosphate: step 1/9.</text>
</comment>
<dbReference type="AlphaFoldDB" id="X1U3V8"/>
<evidence type="ECO:0000256" key="9">
    <source>
        <dbReference type="ARBA" id="ARBA00022741"/>
    </source>
</evidence>
<dbReference type="InterPro" id="IPR013820">
    <property type="entry name" value="ATP_PRibTrfase_cat"/>
</dbReference>
<gene>
    <name evidence="13" type="ORF">S12H4_31484</name>
</gene>
<organism evidence="13">
    <name type="scientific">marine sediment metagenome</name>
    <dbReference type="NCBI Taxonomy" id="412755"/>
    <lineage>
        <taxon>unclassified sequences</taxon>
        <taxon>metagenomes</taxon>
        <taxon>ecological metagenomes</taxon>
    </lineage>
</organism>
<evidence type="ECO:0000256" key="3">
    <source>
        <dbReference type="ARBA" id="ARBA00004667"/>
    </source>
</evidence>
<keyword evidence="8" id="KW-0808">Transferase</keyword>
<dbReference type="EMBL" id="BARW01018381">
    <property type="protein sequence ID" value="GAI98321.1"/>
    <property type="molecule type" value="Genomic_DNA"/>
</dbReference>
<evidence type="ECO:0000256" key="8">
    <source>
        <dbReference type="ARBA" id="ARBA00022679"/>
    </source>
</evidence>
<protein>
    <recommendedName>
        <fullName evidence="4">ATP phosphoribosyltransferase</fullName>
        <ecNumber evidence="4">2.4.2.17</ecNumber>
    </recommendedName>
</protein>
<dbReference type="GO" id="GO:0005737">
    <property type="term" value="C:cytoplasm"/>
    <property type="evidence" value="ECO:0007669"/>
    <property type="project" value="UniProtKB-SubCell"/>
</dbReference>
<dbReference type="GO" id="GO:0000105">
    <property type="term" value="P:L-histidine biosynthetic process"/>
    <property type="evidence" value="ECO:0007669"/>
    <property type="project" value="UniProtKB-UniPathway"/>
</dbReference>
<dbReference type="UniPathway" id="UPA00031">
    <property type="reaction ID" value="UER00006"/>
</dbReference>
<keyword evidence="5" id="KW-0963">Cytoplasm</keyword>
<evidence type="ECO:0000256" key="4">
    <source>
        <dbReference type="ARBA" id="ARBA00011946"/>
    </source>
</evidence>
<dbReference type="PANTHER" id="PTHR21403">
    <property type="entry name" value="ATP PHOSPHORIBOSYLTRANSFERASE ATP-PRTASE"/>
    <property type="match status" value="1"/>
</dbReference>
<comment type="subcellular location">
    <subcellularLocation>
        <location evidence="2">Cytoplasm</location>
    </subcellularLocation>
</comment>
<dbReference type="Pfam" id="PF01634">
    <property type="entry name" value="HisG"/>
    <property type="match status" value="1"/>
</dbReference>